<dbReference type="InterPro" id="IPR013783">
    <property type="entry name" value="Ig-like_fold"/>
</dbReference>
<dbReference type="InterPro" id="IPR003597">
    <property type="entry name" value="Ig_C1-set"/>
</dbReference>
<dbReference type="GO" id="GO:0009897">
    <property type="term" value="C:external side of plasma membrane"/>
    <property type="evidence" value="ECO:0007669"/>
    <property type="project" value="TreeGrafter"/>
</dbReference>
<dbReference type="InterPro" id="IPR001039">
    <property type="entry name" value="MHC_I_a_a1/a2"/>
</dbReference>
<dbReference type="PANTHER" id="PTHR16675:SF237">
    <property type="entry name" value="MHC CLASS I ANTIGEN TRANSCRIPT VARIANT 1-RELATED"/>
    <property type="match status" value="1"/>
</dbReference>
<feature type="chain" id="PRO_5041914240" evidence="4">
    <location>
        <begin position="24"/>
        <end position="1513"/>
    </location>
</feature>
<sequence>MESKSFLFEVLFFLTCPFFQASAGTHTLQYFYTAVTPGINFPEISAVGLVDGENIVYFDSNIRKMIPKTEWIQKVKDDDPDYWNRETQKMVYHQEELKMFLFNFMRRFNHSDGVHTLQWMYGCELGDDNTIRGYDQYGYDNEDLLTLDLKTLTWIAASPPAVITKIRWEVIGDEAKNRKRYLEVECINWLKKFVSYGRETLKRKVPPTVSVFQQPSSSPEVVCHATGFFPKALLISWQKDGEDVYEDVDLRETLPNEDGSFQKRCILKVSTEELQKHTYTCVIEHSSLEKDLVLPVSERRILRGTHTLQYFYTAVTPGINFPEISAVGLVDGEKIVYFDSNIRKMIPKTEWIQKVKDDDQDYWNRETQKMVYHQEELKMFLFNFMRRFNHSDVPPKGSVFQQPSSPPKMVCHATGFFPKALLISWKKDGEDVYESVELSETLPNEDGTFQNRCILKVSTGELQKHTYTCVFEHSSLEKDLVLPVSERRILREKHHHTALQMAISSLILTRAPALYDTVRDHAVVYLCDGATSAPRLIGCKHFKTSGPPNNCYFITENERLKISVDGKNTSLTIAAVNESDTGLYYCSYMQLNHISFGQSSYLRVKAVDNLPSAAQDSVSSAVFFILNVVFGAVVVILLIVLIIIAVKHKNTVTHSVQYLYTMLKPQLIFSEFNAVGLLDGEQFMSYNSSTRMLIAEDWIKKIEREELWKSLKQDIQGHQDGLNKIIKTLLKVFGNITDVHTLQRMYGCEVDDGNTRGYDRYGYNGDDLMSLELKTATWIAANDKAELVRKMWDPDGSQAKGWKTFLENDCSEQLKRYMSYGKKSVERKVPPTMSMFKTPSSSSEVVCHATGFFPRPLNISWLKDGQNVYKDLGETLPNLDGSFQKRSILKVSAEDLQKHNYTCVIEHSSLEKDLVLAPVSECRILKVGPKASLFQKHSPSPEVVCHATGFFPKTMKITWQKDREDVHENVEVRETLPNEDGSFQKRSILKVSVEELQKHNYTCVIEHSSLEKEMVLEVPKDTHCLEYHYTALTPRHAGSEFTAVGLLDEKQFMSYSSSNMMLIPENWIKNIKSEIYWKNEAQNMKEYQYSFSITFKTIMDLSNHTSDAHSLEYHYTALTPQYTGFPEFTAVGLLDEKQFMFYSSSNKMLIPENWIKKSTSENYWKSEKQDMEGHHDDFNNIFTKIKSLFNDSRGHTLQRMYGCEIDVNGTTKGYDQYGYDGEDFFSLNLNNGTWIADKPQTLILEHDWKSNVYTKYWKNFLENDCIDLLKRFVNYSRETVERKGGGSDGGLIGIIIGVVVALVVLVVVVAGIVVWKKKNSDPPETFLFQKEASSPEVVCHATGFFPKALLISWQKDGQNVLEDVDLRETLPNQDGSFQKRSILKVSAEELQKHTYTCVIEHSSLKKDLVLPVSERRILRDGGLGGGLIGIIVGVVVALVVLVAVVAGIVVWKKKNSGFKSVPSSAWCADNELPSSGSQQSEGIMAAICKATVNYTLKKSTLIVNEWFLVAFDV</sequence>
<evidence type="ECO:0000256" key="1">
    <source>
        <dbReference type="ARBA" id="ARBA00023180"/>
    </source>
</evidence>
<dbReference type="InterPro" id="IPR011162">
    <property type="entry name" value="MHC_I/II-like_Ag-recog"/>
</dbReference>
<dbReference type="Proteomes" id="UP001205998">
    <property type="component" value="Unassembled WGS sequence"/>
</dbReference>
<dbReference type="SUPFAM" id="SSF54452">
    <property type="entry name" value="MHC antigen-recognition domain"/>
    <property type="match status" value="5"/>
</dbReference>
<dbReference type="Pfam" id="PF07654">
    <property type="entry name" value="C1-set"/>
    <property type="match status" value="5"/>
</dbReference>
<evidence type="ECO:0000256" key="3">
    <source>
        <dbReference type="SAM" id="Phobius"/>
    </source>
</evidence>
<accession>A0AAD5AGQ5</accession>
<dbReference type="InterPro" id="IPR037055">
    <property type="entry name" value="MHC_I-like_Ag-recog_sf"/>
</dbReference>
<keyword evidence="3" id="KW-0472">Membrane</keyword>
<keyword evidence="1" id="KW-0325">Glycoprotein</keyword>
<dbReference type="PRINTS" id="PR01638">
    <property type="entry name" value="MHCCLASSI"/>
</dbReference>
<feature type="signal peptide" evidence="4">
    <location>
        <begin position="1"/>
        <end position="23"/>
    </location>
</feature>
<evidence type="ECO:0000256" key="2">
    <source>
        <dbReference type="RuleBase" id="RU004439"/>
    </source>
</evidence>
<dbReference type="SUPFAM" id="SSF48726">
    <property type="entry name" value="Immunoglobulin"/>
    <property type="match status" value="6"/>
</dbReference>
<organism evidence="6 7">
    <name type="scientific">Silurus asotus</name>
    <name type="common">Amur catfish</name>
    <name type="synonym">Parasilurus asotus</name>
    <dbReference type="NCBI Taxonomy" id="30991"/>
    <lineage>
        <taxon>Eukaryota</taxon>
        <taxon>Metazoa</taxon>
        <taxon>Chordata</taxon>
        <taxon>Craniata</taxon>
        <taxon>Vertebrata</taxon>
        <taxon>Euteleostomi</taxon>
        <taxon>Actinopterygii</taxon>
        <taxon>Neopterygii</taxon>
        <taxon>Teleostei</taxon>
        <taxon>Ostariophysi</taxon>
        <taxon>Siluriformes</taxon>
        <taxon>Siluridae</taxon>
        <taxon>Silurus</taxon>
    </lineage>
</organism>
<dbReference type="Pfam" id="PF00129">
    <property type="entry name" value="MHC_I"/>
    <property type="match status" value="5"/>
</dbReference>
<dbReference type="EMBL" id="MU555303">
    <property type="protein sequence ID" value="KAI5615262.1"/>
    <property type="molecule type" value="Genomic_DNA"/>
</dbReference>
<keyword evidence="7" id="KW-1185">Reference proteome</keyword>
<keyword evidence="3" id="KW-1133">Transmembrane helix</keyword>
<evidence type="ECO:0000313" key="7">
    <source>
        <dbReference type="Proteomes" id="UP001205998"/>
    </source>
</evidence>
<evidence type="ECO:0000313" key="6">
    <source>
        <dbReference type="EMBL" id="KAI5615262.1"/>
    </source>
</evidence>
<dbReference type="CDD" id="cd07698">
    <property type="entry name" value="IgC1_MHC_I_alpha3"/>
    <property type="match status" value="4"/>
</dbReference>
<dbReference type="PANTHER" id="PTHR16675">
    <property type="entry name" value="MHC CLASS I-RELATED"/>
    <property type="match status" value="1"/>
</dbReference>
<dbReference type="Gene3D" id="3.30.500.10">
    <property type="entry name" value="MHC class I-like antigen recognition-like"/>
    <property type="match status" value="5"/>
</dbReference>
<feature type="transmembrane region" description="Helical" evidence="3">
    <location>
        <begin position="621"/>
        <end position="646"/>
    </location>
</feature>
<dbReference type="Gene3D" id="2.60.40.10">
    <property type="entry name" value="Immunoglobulins"/>
    <property type="match status" value="6"/>
</dbReference>
<protein>
    <submittedName>
        <fullName evidence="6">Major histocompatibility complex class I UXA2</fullName>
    </submittedName>
</protein>
<dbReference type="InterPro" id="IPR036179">
    <property type="entry name" value="Ig-like_dom_sf"/>
</dbReference>
<dbReference type="PROSITE" id="PS50835">
    <property type="entry name" value="IG_LIKE"/>
    <property type="match status" value="5"/>
</dbReference>
<dbReference type="InterPro" id="IPR050208">
    <property type="entry name" value="MHC_class-I_related"/>
</dbReference>
<evidence type="ECO:0000259" key="5">
    <source>
        <dbReference type="PROSITE" id="PS50835"/>
    </source>
</evidence>
<keyword evidence="4" id="KW-0732">Signal</keyword>
<feature type="domain" description="Ig-like" evidence="5">
    <location>
        <begin position="1322"/>
        <end position="1413"/>
    </location>
</feature>
<dbReference type="InterPro" id="IPR007110">
    <property type="entry name" value="Ig-like_dom"/>
</dbReference>
<reference evidence="6" key="1">
    <citation type="submission" date="2018-07" db="EMBL/GenBank/DDBJ databases">
        <title>Comparative genomics of catfishes provides insights into carnivory and benthic adaptation.</title>
        <authorList>
            <person name="Zhang Y."/>
            <person name="Wang D."/>
            <person name="Peng Z."/>
            <person name="Zheng S."/>
            <person name="Shao F."/>
            <person name="Tao W."/>
        </authorList>
    </citation>
    <scope>NUCLEOTIDE SEQUENCE</scope>
    <source>
        <strain evidence="6">Chongqing</strain>
    </source>
</reference>
<feature type="transmembrane region" description="Helical" evidence="3">
    <location>
        <begin position="1427"/>
        <end position="1451"/>
    </location>
</feature>
<feature type="domain" description="Ig-like" evidence="5">
    <location>
        <begin position="394"/>
        <end position="481"/>
    </location>
</feature>
<evidence type="ECO:0000256" key="4">
    <source>
        <dbReference type="SAM" id="SignalP"/>
    </source>
</evidence>
<dbReference type="GO" id="GO:0006955">
    <property type="term" value="P:immune response"/>
    <property type="evidence" value="ECO:0007669"/>
    <property type="project" value="TreeGrafter"/>
</dbReference>
<dbReference type="FunFam" id="3.30.500.10:FF:000001">
    <property type="entry name" value="H-2 class I histocompatibility antigen, alpha chain"/>
    <property type="match status" value="3"/>
</dbReference>
<feature type="domain" description="Ig-like" evidence="5">
    <location>
        <begin position="206"/>
        <end position="293"/>
    </location>
</feature>
<dbReference type="InterPro" id="IPR011161">
    <property type="entry name" value="MHC_I-like_Ag-recog"/>
</dbReference>
<proteinExistence type="inferred from homology"/>
<name>A0AAD5AGQ5_SILAS</name>
<feature type="transmembrane region" description="Helical" evidence="3">
    <location>
        <begin position="1291"/>
        <end position="1315"/>
    </location>
</feature>
<dbReference type="GO" id="GO:0005615">
    <property type="term" value="C:extracellular space"/>
    <property type="evidence" value="ECO:0007669"/>
    <property type="project" value="TreeGrafter"/>
</dbReference>
<comment type="caution">
    <text evidence="6">The sequence shown here is derived from an EMBL/GenBank/DDBJ whole genome shotgun (WGS) entry which is preliminary data.</text>
</comment>
<feature type="domain" description="Ig-like" evidence="5">
    <location>
        <begin position="831"/>
        <end position="915"/>
    </location>
</feature>
<keyword evidence="3" id="KW-0812">Transmembrane</keyword>
<feature type="domain" description="Ig-like" evidence="5">
    <location>
        <begin position="929"/>
        <end position="1015"/>
    </location>
</feature>
<comment type="similarity">
    <text evidence="2">Belongs to the MHC class I family.</text>
</comment>
<gene>
    <name evidence="6" type="ORF">C0J50_8819</name>
</gene>
<dbReference type="SMART" id="SM00407">
    <property type="entry name" value="IGc1"/>
    <property type="match status" value="5"/>
</dbReference>